<dbReference type="Proteomes" id="UP000824108">
    <property type="component" value="Unassembled WGS sequence"/>
</dbReference>
<dbReference type="InterPro" id="IPR000182">
    <property type="entry name" value="GNAT_dom"/>
</dbReference>
<dbReference type="GO" id="GO:0016747">
    <property type="term" value="F:acyltransferase activity, transferring groups other than amino-acyl groups"/>
    <property type="evidence" value="ECO:0007669"/>
    <property type="project" value="InterPro"/>
</dbReference>
<evidence type="ECO:0000313" key="2">
    <source>
        <dbReference type="EMBL" id="HIZ92194.1"/>
    </source>
</evidence>
<dbReference type="SUPFAM" id="SSF55729">
    <property type="entry name" value="Acyl-CoA N-acyltransferases (Nat)"/>
    <property type="match status" value="1"/>
</dbReference>
<proteinExistence type="predicted"/>
<dbReference type="InterPro" id="IPR016181">
    <property type="entry name" value="Acyl_CoA_acyltransferase"/>
</dbReference>
<feature type="domain" description="N-acetyltransferase" evidence="1">
    <location>
        <begin position="1"/>
        <end position="151"/>
    </location>
</feature>
<dbReference type="Gene3D" id="3.40.630.30">
    <property type="match status" value="1"/>
</dbReference>
<protein>
    <submittedName>
        <fullName evidence="2">GNAT family N-acetyltransferase</fullName>
    </submittedName>
</protein>
<dbReference type="EMBL" id="DXAV01000072">
    <property type="protein sequence ID" value="HIZ92194.1"/>
    <property type="molecule type" value="Genomic_DNA"/>
</dbReference>
<evidence type="ECO:0000259" key="1">
    <source>
        <dbReference type="PROSITE" id="PS51186"/>
    </source>
</evidence>
<accession>A0A9D2KD34</accession>
<dbReference type="CDD" id="cd04301">
    <property type="entry name" value="NAT_SF"/>
    <property type="match status" value="1"/>
</dbReference>
<gene>
    <name evidence="2" type="ORF">H9807_08785</name>
</gene>
<reference evidence="2" key="1">
    <citation type="journal article" date="2021" name="PeerJ">
        <title>Extensive microbial diversity within the chicken gut microbiome revealed by metagenomics and culture.</title>
        <authorList>
            <person name="Gilroy R."/>
            <person name="Ravi A."/>
            <person name="Getino M."/>
            <person name="Pursley I."/>
            <person name="Horton D.L."/>
            <person name="Alikhan N.F."/>
            <person name="Baker D."/>
            <person name="Gharbi K."/>
            <person name="Hall N."/>
            <person name="Watson M."/>
            <person name="Adriaenssens E.M."/>
            <person name="Foster-Nyarko E."/>
            <person name="Jarju S."/>
            <person name="Secka A."/>
            <person name="Antonio M."/>
            <person name="Oren A."/>
            <person name="Chaudhuri R.R."/>
            <person name="La Ragione R."/>
            <person name="Hildebrand F."/>
            <person name="Pallen M.J."/>
        </authorList>
    </citation>
    <scope>NUCLEOTIDE SEQUENCE</scope>
    <source>
        <strain evidence="2">CHK118-2852</strain>
    </source>
</reference>
<dbReference type="Pfam" id="PF00583">
    <property type="entry name" value="Acetyltransf_1"/>
    <property type="match status" value="1"/>
</dbReference>
<reference evidence="2" key="2">
    <citation type="submission" date="2021-04" db="EMBL/GenBank/DDBJ databases">
        <authorList>
            <person name="Gilroy R."/>
        </authorList>
    </citation>
    <scope>NUCLEOTIDE SEQUENCE</scope>
    <source>
        <strain evidence="2">CHK118-2852</strain>
    </source>
</reference>
<dbReference type="AlphaFoldDB" id="A0A9D2KD34"/>
<dbReference type="PROSITE" id="PS51186">
    <property type="entry name" value="GNAT"/>
    <property type="match status" value="1"/>
</dbReference>
<sequence length="154" mass="17639">MNIQLITTDKKRFLPLLLLADEQESMIDRYLEQGELFVMHGTQETEAVAVAVVTNEGNGVYELKNLAVAPACQRRGYGRQMVEYFCRYYADVCHTLLVGTGESKQTIAFYESCGFSYSHSVADFFTLNYDHPIIEDGKVLKDMIYFQKKLTPKR</sequence>
<organism evidence="2 3">
    <name type="scientific">Candidatus Bacteroides merdavium</name>
    <dbReference type="NCBI Taxonomy" id="2838472"/>
    <lineage>
        <taxon>Bacteria</taxon>
        <taxon>Pseudomonadati</taxon>
        <taxon>Bacteroidota</taxon>
        <taxon>Bacteroidia</taxon>
        <taxon>Bacteroidales</taxon>
        <taxon>Bacteroidaceae</taxon>
        <taxon>Bacteroides</taxon>
    </lineage>
</organism>
<comment type="caution">
    <text evidence="2">The sequence shown here is derived from an EMBL/GenBank/DDBJ whole genome shotgun (WGS) entry which is preliminary data.</text>
</comment>
<name>A0A9D2KD34_9BACE</name>
<evidence type="ECO:0000313" key="3">
    <source>
        <dbReference type="Proteomes" id="UP000824108"/>
    </source>
</evidence>